<name>A0ABV6DDP5_9HYPH</name>
<comment type="caution">
    <text evidence="2">The sequence shown here is derived from an EMBL/GenBank/DDBJ whole genome shotgun (WGS) entry which is preliminary data.</text>
</comment>
<gene>
    <name evidence="2" type="ORF">ACFFJ2_20545</name>
</gene>
<dbReference type="Proteomes" id="UP001589755">
    <property type="component" value="Unassembled WGS sequence"/>
</dbReference>
<feature type="compositionally biased region" description="Basic and acidic residues" evidence="1">
    <location>
        <begin position="1"/>
        <end position="17"/>
    </location>
</feature>
<proteinExistence type="predicted"/>
<feature type="non-terminal residue" evidence="2">
    <location>
        <position position="1"/>
    </location>
</feature>
<organism evidence="2 3">
    <name type="scientific">Chelativorans intermedius</name>
    <dbReference type="NCBI Taxonomy" id="515947"/>
    <lineage>
        <taxon>Bacteria</taxon>
        <taxon>Pseudomonadati</taxon>
        <taxon>Pseudomonadota</taxon>
        <taxon>Alphaproteobacteria</taxon>
        <taxon>Hyphomicrobiales</taxon>
        <taxon>Phyllobacteriaceae</taxon>
        <taxon>Chelativorans</taxon>
    </lineage>
</organism>
<evidence type="ECO:0000313" key="2">
    <source>
        <dbReference type="EMBL" id="MFC0210777.1"/>
    </source>
</evidence>
<evidence type="ECO:0000256" key="1">
    <source>
        <dbReference type="SAM" id="MobiDB-lite"/>
    </source>
</evidence>
<keyword evidence="3" id="KW-1185">Reference proteome</keyword>
<reference evidence="2 3" key="1">
    <citation type="submission" date="2024-09" db="EMBL/GenBank/DDBJ databases">
        <authorList>
            <person name="Sun Q."/>
            <person name="Mori K."/>
        </authorList>
    </citation>
    <scope>NUCLEOTIDE SEQUENCE [LARGE SCALE GENOMIC DNA]</scope>
    <source>
        <strain evidence="2 3">CCM 8543</strain>
    </source>
</reference>
<dbReference type="EMBL" id="JBHLXD010000106">
    <property type="protein sequence ID" value="MFC0210777.1"/>
    <property type="molecule type" value="Genomic_DNA"/>
</dbReference>
<feature type="region of interest" description="Disordered" evidence="1">
    <location>
        <begin position="1"/>
        <end position="24"/>
    </location>
</feature>
<sequence length="281" mass="30794">GLRAGADREDRRAEGRDPAAGGWAMTSLAPISADTQDLPSLIDRAASMLTGAKTAAEVLEARDMAGFAYDVAKRAARLQRAKSAHDDLVAAAHRAQAHALEIEARAKRRLADEYDAAQARGEVAQGRPKSLENGKGFQATVADLGLRHDEIHEARQIRDAEAAEPGIVRRTLDERLERGEEPTRAALRKMVVDAAMRGLRPQRSASRRNPLYAPPTPARAAWQHVTGTFRAFAEWATEENLALARQGMREARDEPFHELDAQAIARGAARFTQITEWLDAE</sequence>
<accession>A0ABV6DDP5</accession>
<evidence type="ECO:0000313" key="3">
    <source>
        <dbReference type="Proteomes" id="UP001589755"/>
    </source>
</evidence>
<protein>
    <submittedName>
        <fullName evidence="2">Uncharacterized protein</fullName>
    </submittedName>
</protein>